<dbReference type="InterPro" id="IPR002686">
    <property type="entry name" value="Transposase_17"/>
</dbReference>
<dbReference type="Pfam" id="PF01797">
    <property type="entry name" value="Y1_Tnp"/>
    <property type="match status" value="1"/>
</dbReference>
<dbReference type="RefSeq" id="WP_155168506.1">
    <property type="nucleotide sequence ID" value="NZ_SMLW01000058.1"/>
</dbReference>
<accession>A0ABW9RHI5</accession>
<sequence>MGRKYAIRDQHAMYFVTFTVVNWLDLFIRDEYREVITDSLEYCHKNKGLQIHAYCIMTSHVHLILSTEEGNALSDVIRDFKSFTSELHQGK</sequence>
<gene>
    <name evidence="2" type="ORF">E1163_00060</name>
</gene>
<feature type="domain" description="Transposase IS200-like" evidence="1">
    <location>
        <begin position="9"/>
        <end position="89"/>
    </location>
</feature>
<evidence type="ECO:0000313" key="3">
    <source>
        <dbReference type="Proteomes" id="UP000798808"/>
    </source>
</evidence>
<organism evidence="2 3">
    <name type="scientific">Fulvivirga kasyanovii</name>
    <dbReference type="NCBI Taxonomy" id="396812"/>
    <lineage>
        <taxon>Bacteria</taxon>
        <taxon>Pseudomonadati</taxon>
        <taxon>Bacteroidota</taxon>
        <taxon>Cytophagia</taxon>
        <taxon>Cytophagales</taxon>
        <taxon>Fulvivirgaceae</taxon>
        <taxon>Fulvivirga</taxon>
    </lineage>
</organism>
<dbReference type="Gene3D" id="3.30.70.1290">
    <property type="entry name" value="Transposase IS200-like"/>
    <property type="match status" value="1"/>
</dbReference>
<comment type="caution">
    <text evidence="2">The sequence shown here is derived from an EMBL/GenBank/DDBJ whole genome shotgun (WGS) entry which is preliminary data.</text>
</comment>
<protein>
    <recommendedName>
        <fullName evidence="1">Transposase IS200-like domain-containing protein</fullName>
    </recommendedName>
</protein>
<proteinExistence type="predicted"/>
<reference evidence="2 3" key="1">
    <citation type="submission" date="2019-02" db="EMBL/GenBank/DDBJ databases">
        <authorList>
            <person name="Goldberg S.R."/>
            <person name="Haltli B.A."/>
            <person name="Correa H."/>
            <person name="Russell K.G."/>
        </authorList>
    </citation>
    <scope>NUCLEOTIDE SEQUENCE [LARGE SCALE GENOMIC DNA]</scope>
    <source>
        <strain evidence="2 3">JCM 16186</strain>
    </source>
</reference>
<name>A0ABW9RHI5_9BACT</name>
<keyword evidence="3" id="KW-1185">Reference proteome</keyword>
<dbReference type="Proteomes" id="UP000798808">
    <property type="component" value="Unassembled WGS sequence"/>
</dbReference>
<dbReference type="SUPFAM" id="SSF143422">
    <property type="entry name" value="Transposase IS200-like"/>
    <property type="match status" value="1"/>
</dbReference>
<dbReference type="EMBL" id="SMLW01000058">
    <property type="protein sequence ID" value="MTI23337.1"/>
    <property type="molecule type" value="Genomic_DNA"/>
</dbReference>
<evidence type="ECO:0000259" key="1">
    <source>
        <dbReference type="SMART" id="SM01321"/>
    </source>
</evidence>
<dbReference type="InterPro" id="IPR036515">
    <property type="entry name" value="Transposase_17_sf"/>
</dbReference>
<dbReference type="SMART" id="SM01321">
    <property type="entry name" value="Y1_Tnp"/>
    <property type="match status" value="1"/>
</dbReference>
<evidence type="ECO:0000313" key="2">
    <source>
        <dbReference type="EMBL" id="MTI23337.1"/>
    </source>
</evidence>